<dbReference type="InterPro" id="IPR051487">
    <property type="entry name" value="Ser/Thr_Proteases_Immune/Dev"/>
</dbReference>
<dbReference type="FunFam" id="2.40.10.10:FF:000146">
    <property type="entry name" value="Serine protease 53"/>
    <property type="match status" value="1"/>
</dbReference>
<dbReference type="PROSITE" id="PS00134">
    <property type="entry name" value="TRYPSIN_HIS"/>
    <property type="match status" value="1"/>
</dbReference>
<keyword evidence="14" id="KW-1185">Reference proteome</keyword>
<dbReference type="SUPFAM" id="SSF50494">
    <property type="entry name" value="Trypsin-like serine proteases"/>
    <property type="match status" value="2"/>
</dbReference>
<accession>A0A9P9YMK1</accession>
<dbReference type="InterPro" id="IPR018114">
    <property type="entry name" value="TRYPSIN_HIS"/>
</dbReference>
<evidence type="ECO:0000256" key="11">
    <source>
        <dbReference type="SAM" id="SignalP"/>
    </source>
</evidence>
<dbReference type="Pfam" id="PF00089">
    <property type="entry name" value="Trypsin"/>
    <property type="match status" value="2"/>
</dbReference>
<evidence type="ECO:0000313" key="13">
    <source>
        <dbReference type="EMBL" id="KAI8039480.1"/>
    </source>
</evidence>
<evidence type="ECO:0000259" key="12">
    <source>
        <dbReference type="PROSITE" id="PS50240"/>
    </source>
</evidence>
<evidence type="ECO:0000256" key="5">
    <source>
        <dbReference type="ARBA" id="ARBA00022801"/>
    </source>
</evidence>
<feature type="domain" description="Peptidase S1" evidence="12">
    <location>
        <begin position="290"/>
        <end position="506"/>
    </location>
</feature>
<dbReference type="InterPro" id="IPR043504">
    <property type="entry name" value="Peptidase_S1_PA_chymotrypsin"/>
</dbReference>
<dbReference type="GO" id="GO:0006508">
    <property type="term" value="P:proteolysis"/>
    <property type="evidence" value="ECO:0007669"/>
    <property type="project" value="UniProtKB-KW"/>
</dbReference>
<dbReference type="InterPro" id="IPR009003">
    <property type="entry name" value="Peptidase_S1_PA"/>
</dbReference>
<evidence type="ECO:0000256" key="9">
    <source>
        <dbReference type="ARBA" id="ARBA00024195"/>
    </source>
</evidence>
<organism evidence="13 14">
    <name type="scientific">Drosophila gunungcola</name>
    <name type="common">fruit fly</name>
    <dbReference type="NCBI Taxonomy" id="103775"/>
    <lineage>
        <taxon>Eukaryota</taxon>
        <taxon>Metazoa</taxon>
        <taxon>Ecdysozoa</taxon>
        <taxon>Arthropoda</taxon>
        <taxon>Hexapoda</taxon>
        <taxon>Insecta</taxon>
        <taxon>Pterygota</taxon>
        <taxon>Neoptera</taxon>
        <taxon>Endopterygota</taxon>
        <taxon>Diptera</taxon>
        <taxon>Brachycera</taxon>
        <taxon>Muscomorpha</taxon>
        <taxon>Ephydroidea</taxon>
        <taxon>Drosophilidae</taxon>
        <taxon>Drosophila</taxon>
        <taxon>Sophophora</taxon>
    </lineage>
</organism>
<evidence type="ECO:0000256" key="8">
    <source>
        <dbReference type="ARBA" id="ARBA00023157"/>
    </source>
</evidence>
<comment type="similarity">
    <text evidence="9">Belongs to the peptidase S1 family. CLIP subfamily.</text>
</comment>
<evidence type="ECO:0000256" key="10">
    <source>
        <dbReference type="RuleBase" id="RU363034"/>
    </source>
</evidence>
<feature type="domain" description="Peptidase S1" evidence="12">
    <location>
        <begin position="37"/>
        <end position="260"/>
    </location>
</feature>
<evidence type="ECO:0000256" key="7">
    <source>
        <dbReference type="ARBA" id="ARBA00023145"/>
    </source>
</evidence>
<proteinExistence type="inferred from homology"/>
<dbReference type="CDD" id="cd00190">
    <property type="entry name" value="Tryp_SPc"/>
    <property type="match status" value="1"/>
</dbReference>
<dbReference type="GO" id="GO:0005576">
    <property type="term" value="C:extracellular region"/>
    <property type="evidence" value="ECO:0007669"/>
    <property type="project" value="UniProtKB-SubCell"/>
</dbReference>
<evidence type="ECO:0000256" key="6">
    <source>
        <dbReference type="ARBA" id="ARBA00022825"/>
    </source>
</evidence>
<keyword evidence="2" id="KW-0964">Secreted</keyword>
<sequence>MQSNFAVIFVCTLLFCQKGFSQFLEEPCGTSSLGIKIFGGNNAREQAAIYMAVIKNSSHFLCGGTVIDTSFILTAAHCMEDPNDLFVSLGAYNKSAPTAEFQVVQRIKHPEFNPHAITNDIGLLKLSPTIVYQFNIRPVCILKDKSIKQQVENVLNFEVFGWGKTESGTDSEVLKSLTLRRRSRSECEKMAGSQSLNQICAQGNGGDACVGDSGGPLIVRLNNGLDTQLGIVSYGRIACDGLGVYTDVTSYIDWIVDSIRSNADPVDADQSNFGIQNRKLAVPQIWLHENCGGNTVLSNLRATIYGLRFRTEGVLITERFVLANAHGMSDNAASLSVDVIGGSGSLGEYTVHSVIKHPMYANSPSNDIVLLKLQQPVVQTVGSKPYCMFGQNYIEQNAYPGPPLTILGKRLTQNGVRYYSFDVEKIDSQACANKVWNTIHSSQLCVQDISGRSNGYGKTGDILVKKINYSGREHIVLLGIISYSRYNVHVLIKITARTEWISHVITHN</sequence>
<dbReference type="InterPro" id="IPR001254">
    <property type="entry name" value="Trypsin_dom"/>
</dbReference>
<dbReference type="GO" id="GO:0004252">
    <property type="term" value="F:serine-type endopeptidase activity"/>
    <property type="evidence" value="ECO:0007669"/>
    <property type="project" value="InterPro"/>
</dbReference>
<dbReference type="Proteomes" id="UP001059596">
    <property type="component" value="Unassembled WGS sequence"/>
</dbReference>
<evidence type="ECO:0000313" key="14">
    <source>
        <dbReference type="Proteomes" id="UP001059596"/>
    </source>
</evidence>
<keyword evidence="4 11" id="KW-0732">Signal</keyword>
<dbReference type="PROSITE" id="PS50240">
    <property type="entry name" value="TRYPSIN_DOM"/>
    <property type="match status" value="2"/>
</dbReference>
<dbReference type="EMBL" id="JAMKOV010000005">
    <property type="protein sequence ID" value="KAI8039480.1"/>
    <property type="molecule type" value="Genomic_DNA"/>
</dbReference>
<evidence type="ECO:0000256" key="3">
    <source>
        <dbReference type="ARBA" id="ARBA00022670"/>
    </source>
</evidence>
<keyword evidence="7" id="KW-0865">Zymogen</keyword>
<name>A0A9P9YMK1_9MUSC</name>
<keyword evidence="5 10" id="KW-0378">Hydrolase</keyword>
<dbReference type="AlphaFoldDB" id="A0A9P9YMK1"/>
<keyword evidence="6 10" id="KW-0720">Serine protease</keyword>
<keyword evidence="8" id="KW-1015">Disulfide bond</keyword>
<dbReference type="InterPro" id="IPR001314">
    <property type="entry name" value="Peptidase_S1A"/>
</dbReference>
<evidence type="ECO:0000256" key="2">
    <source>
        <dbReference type="ARBA" id="ARBA00022525"/>
    </source>
</evidence>
<feature type="chain" id="PRO_5040430989" description="Peptidase S1 domain-containing protein" evidence="11">
    <location>
        <begin position="22"/>
        <end position="508"/>
    </location>
</feature>
<comment type="caution">
    <text evidence="13">The sequence shown here is derived from an EMBL/GenBank/DDBJ whole genome shotgun (WGS) entry which is preliminary data.</text>
</comment>
<dbReference type="PRINTS" id="PR00722">
    <property type="entry name" value="CHYMOTRYPSIN"/>
</dbReference>
<dbReference type="PROSITE" id="PS00135">
    <property type="entry name" value="TRYPSIN_SER"/>
    <property type="match status" value="1"/>
</dbReference>
<evidence type="ECO:0000256" key="1">
    <source>
        <dbReference type="ARBA" id="ARBA00004613"/>
    </source>
</evidence>
<feature type="signal peptide" evidence="11">
    <location>
        <begin position="1"/>
        <end position="21"/>
    </location>
</feature>
<comment type="subcellular location">
    <subcellularLocation>
        <location evidence="1">Secreted</location>
    </subcellularLocation>
</comment>
<dbReference type="Gene3D" id="2.40.10.10">
    <property type="entry name" value="Trypsin-like serine proteases"/>
    <property type="match status" value="3"/>
</dbReference>
<evidence type="ECO:0000256" key="4">
    <source>
        <dbReference type="ARBA" id="ARBA00022729"/>
    </source>
</evidence>
<dbReference type="PANTHER" id="PTHR24256">
    <property type="entry name" value="TRYPTASE-RELATED"/>
    <property type="match status" value="1"/>
</dbReference>
<protein>
    <recommendedName>
        <fullName evidence="12">Peptidase S1 domain-containing protein</fullName>
    </recommendedName>
</protein>
<keyword evidence="3 10" id="KW-0645">Protease</keyword>
<gene>
    <name evidence="13" type="ORF">M5D96_006891</name>
</gene>
<reference evidence="13" key="1">
    <citation type="journal article" date="2023" name="Genome Biol. Evol.">
        <title>Long-read-based Genome Assembly of Drosophila gunungcola Reveals Fewer Chemosensory Genes in Flower-breeding Species.</title>
        <authorList>
            <person name="Negi A."/>
            <person name="Liao B.Y."/>
            <person name="Yeh S.D."/>
        </authorList>
    </citation>
    <scope>NUCLEOTIDE SEQUENCE</scope>
    <source>
        <strain evidence="13">Sukarami</strain>
    </source>
</reference>
<dbReference type="SMART" id="SM00020">
    <property type="entry name" value="Tryp_SPc"/>
    <property type="match status" value="1"/>
</dbReference>
<dbReference type="InterPro" id="IPR033116">
    <property type="entry name" value="TRYPSIN_SER"/>
</dbReference>